<dbReference type="Gene3D" id="2.20.70.10">
    <property type="match status" value="1"/>
</dbReference>
<dbReference type="Proteomes" id="UP001600064">
    <property type="component" value="Unassembled WGS sequence"/>
</dbReference>
<name>A0ABR4DFX8_9PEZI</name>
<evidence type="ECO:0000256" key="1">
    <source>
        <dbReference type="SAM" id="MobiDB-lite"/>
    </source>
</evidence>
<dbReference type="EMBL" id="JAZGUE010000003">
    <property type="protein sequence ID" value="KAL2269231.1"/>
    <property type="molecule type" value="Genomic_DNA"/>
</dbReference>
<evidence type="ECO:0000313" key="3">
    <source>
        <dbReference type="Proteomes" id="UP001600064"/>
    </source>
</evidence>
<evidence type="ECO:0008006" key="4">
    <source>
        <dbReference type="Google" id="ProtNLM"/>
    </source>
</evidence>
<keyword evidence="3" id="KW-1185">Reference proteome</keyword>
<feature type="compositionally biased region" description="Acidic residues" evidence="1">
    <location>
        <begin position="112"/>
        <end position="128"/>
    </location>
</feature>
<reference evidence="2 3" key="1">
    <citation type="journal article" date="2024" name="Commun. Biol.">
        <title>Comparative genomic analysis of thermophilic fungi reveals convergent evolutionary adaptations and gene losses.</title>
        <authorList>
            <person name="Steindorff A.S."/>
            <person name="Aguilar-Pontes M.V."/>
            <person name="Robinson A.J."/>
            <person name="Andreopoulos B."/>
            <person name="LaButti K."/>
            <person name="Kuo A."/>
            <person name="Mondo S."/>
            <person name="Riley R."/>
            <person name="Otillar R."/>
            <person name="Haridas S."/>
            <person name="Lipzen A."/>
            <person name="Grimwood J."/>
            <person name="Schmutz J."/>
            <person name="Clum A."/>
            <person name="Reid I.D."/>
            <person name="Moisan M.C."/>
            <person name="Butler G."/>
            <person name="Nguyen T.T.M."/>
            <person name="Dewar K."/>
            <person name="Conant G."/>
            <person name="Drula E."/>
            <person name="Henrissat B."/>
            <person name="Hansel C."/>
            <person name="Singer S."/>
            <person name="Hutchinson M.I."/>
            <person name="de Vries R.P."/>
            <person name="Natvig D.O."/>
            <person name="Powell A.J."/>
            <person name="Tsang A."/>
            <person name="Grigoriev I.V."/>
        </authorList>
    </citation>
    <scope>NUCLEOTIDE SEQUENCE [LARGE SCALE GENOMIC DNA]</scope>
    <source>
        <strain evidence="2 3">ATCC 22073</strain>
    </source>
</reference>
<dbReference type="GeneID" id="98125170"/>
<feature type="region of interest" description="Disordered" evidence="1">
    <location>
        <begin position="1"/>
        <end position="39"/>
    </location>
</feature>
<protein>
    <recommendedName>
        <fullName evidence="4">WW domain-containing protein</fullName>
    </recommendedName>
</protein>
<comment type="caution">
    <text evidence="2">The sequence shown here is derived from an EMBL/GenBank/DDBJ whole genome shotgun (WGS) entry which is preliminary data.</text>
</comment>
<sequence>MSSTSDAPPSYEEAIYGGPNSLPQEPRNGIPLHARRSMEDEMRPLPTGWVREFDPETQHQFFVDTLSTPPRSVWHHPYDDDMYLSSLPANEREEIRRMHSGLARRPSAADIAAEDTDSDADSDADEAPGPDGIPAPQRRPNPQQSQEHNVSAIARGLGRKLKDRLTGTTHEQRSAERIRRAAAERELYRQHCILRRAMLEAMRTAKPVSIGRDANRVHLFLEPPGHTFPGVVDVKRLGPYLSEVVYDVDGPRPGPHGRYLRPEAEMYGMGYGGYGCGRWAGGRWDRPALPYNRRLGPGFGGGFGFPMIMPLAGGLMLGGMLGQGI</sequence>
<accession>A0ABR4DFX8</accession>
<feature type="compositionally biased region" description="Polar residues" evidence="1">
    <location>
        <begin position="140"/>
        <end position="149"/>
    </location>
</feature>
<dbReference type="RefSeq" id="XP_070867955.1">
    <property type="nucleotide sequence ID" value="XM_071010526.1"/>
</dbReference>
<evidence type="ECO:0000313" key="2">
    <source>
        <dbReference type="EMBL" id="KAL2269231.1"/>
    </source>
</evidence>
<proteinExistence type="predicted"/>
<organism evidence="2 3">
    <name type="scientific">Remersonia thermophila</name>
    <dbReference type="NCBI Taxonomy" id="72144"/>
    <lineage>
        <taxon>Eukaryota</taxon>
        <taxon>Fungi</taxon>
        <taxon>Dikarya</taxon>
        <taxon>Ascomycota</taxon>
        <taxon>Pezizomycotina</taxon>
        <taxon>Sordariomycetes</taxon>
        <taxon>Sordariomycetidae</taxon>
        <taxon>Sordariales</taxon>
        <taxon>Sordariales incertae sedis</taxon>
        <taxon>Remersonia</taxon>
    </lineage>
</organism>
<gene>
    <name evidence="2" type="ORF">VTJ83DRAFT_4077</name>
</gene>
<feature type="region of interest" description="Disordered" evidence="1">
    <location>
        <begin position="99"/>
        <end position="176"/>
    </location>
</feature>